<evidence type="ECO:0000256" key="2">
    <source>
        <dbReference type="ARBA" id="ARBA00022679"/>
    </source>
</evidence>
<evidence type="ECO:0000313" key="6">
    <source>
        <dbReference type="Proteomes" id="UP000837857"/>
    </source>
</evidence>
<evidence type="ECO:0000313" key="5">
    <source>
        <dbReference type="EMBL" id="CAH2069184.1"/>
    </source>
</evidence>
<gene>
    <name evidence="5" type="ORF">IPOD504_LOCUS14778</name>
</gene>
<dbReference type="PROSITE" id="PS51186">
    <property type="entry name" value="GNAT"/>
    <property type="match status" value="1"/>
</dbReference>
<dbReference type="Gene3D" id="3.40.630.30">
    <property type="match status" value="1"/>
</dbReference>
<name>A0ABN8J215_9NEOP</name>
<feature type="domain" description="N-acetyltransferase" evidence="4">
    <location>
        <begin position="10"/>
        <end position="162"/>
    </location>
</feature>
<dbReference type="SUPFAM" id="SSF55729">
    <property type="entry name" value="Acyl-CoA N-acyltransferases (Nat)"/>
    <property type="match status" value="1"/>
</dbReference>
<organism evidence="5 6">
    <name type="scientific">Iphiclides podalirius</name>
    <name type="common">scarce swallowtail</name>
    <dbReference type="NCBI Taxonomy" id="110791"/>
    <lineage>
        <taxon>Eukaryota</taxon>
        <taxon>Metazoa</taxon>
        <taxon>Ecdysozoa</taxon>
        <taxon>Arthropoda</taxon>
        <taxon>Hexapoda</taxon>
        <taxon>Insecta</taxon>
        <taxon>Pterygota</taxon>
        <taxon>Neoptera</taxon>
        <taxon>Endopterygota</taxon>
        <taxon>Lepidoptera</taxon>
        <taxon>Glossata</taxon>
        <taxon>Ditrysia</taxon>
        <taxon>Papilionoidea</taxon>
        <taxon>Papilionidae</taxon>
        <taxon>Papilioninae</taxon>
        <taxon>Iphiclides</taxon>
    </lineage>
</organism>
<accession>A0ABN8J215</accession>
<comment type="similarity">
    <text evidence="1">Belongs to the acetyltransferase family.</text>
</comment>
<dbReference type="InterPro" id="IPR016181">
    <property type="entry name" value="Acyl_CoA_acyltransferase"/>
</dbReference>
<evidence type="ECO:0000256" key="3">
    <source>
        <dbReference type="ARBA" id="ARBA00023315"/>
    </source>
</evidence>
<dbReference type="CDD" id="cd04301">
    <property type="entry name" value="NAT_SF"/>
    <property type="match status" value="1"/>
</dbReference>
<dbReference type="Proteomes" id="UP000837857">
    <property type="component" value="Chromosome 5"/>
</dbReference>
<feature type="non-terminal residue" evidence="5">
    <location>
        <position position="177"/>
    </location>
</feature>
<reference evidence="5" key="1">
    <citation type="submission" date="2022-03" db="EMBL/GenBank/DDBJ databases">
        <authorList>
            <person name="Martin H S."/>
        </authorList>
    </citation>
    <scope>NUCLEOTIDE SEQUENCE</scope>
</reference>
<proteinExistence type="inferred from homology"/>
<evidence type="ECO:0000259" key="4">
    <source>
        <dbReference type="PROSITE" id="PS51186"/>
    </source>
</evidence>
<evidence type="ECO:0000256" key="1">
    <source>
        <dbReference type="ARBA" id="ARBA00008694"/>
    </source>
</evidence>
<keyword evidence="6" id="KW-1185">Reference proteome</keyword>
<dbReference type="PANTHER" id="PTHR10545:SF29">
    <property type="entry name" value="GH14572P-RELATED"/>
    <property type="match status" value="1"/>
</dbReference>
<dbReference type="InterPro" id="IPR000182">
    <property type="entry name" value="GNAT_dom"/>
</dbReference>
<protein>
    <recommendedName>
        <fullName evidence="4">N-acetyltransferase domain-containing protein</fullName>
    </recommendedName>
</protein>
<keyword evidence="2" id="KW-0808">Transferase</keyword>
<dbReference type="Pfam" id="PF00583">
    <property type="entry name" value="Acetyltransf_1"/>
    <property type="match status" value="1"/>
</dbReference>
<dbReference type="EMBL" id="OW152817">
    <property type="protein sequence ID" value="CAH2069184.1"/>
    <property type="molecule type" value="Genomic_DNA"/>
</dbReference>
<keyword evidence="3" id="KW-0012">Acyltransferase</keyword>
<dbReference type="PANTHER" id="PTHR10545">
    <property type="entry name" value="DIAMINE N-ACETYLTRANSFERASE"/>
    <property type="match status" value="1"/>
</dbReference>
<dbReference type="InterPro" id="IPR051016">
    <property type="entry name" value="Diverse_Substrate_AcTransf"/>
</dbReference>
<sequence>MVDKFKDDEIIIRKGTTNDMVALADMIQELADFEKMPKGPKLSVKDLQRDGFETQPPAFLCKVAELKPSGPVVGYALYFPTYSTWEGKALMLEDLYVREKYRRRGIGQRLFYSVASEAAELGCSRLDFHVLAWNEARTFYEEIGARNLTESEQWCYYRLSGDALASNSIIQKKTQSA</sequence>